<dbReference type="Proteomes" id="UP000179233">
    <property type="component" value="Unassembled WGS sequence"/>
</dbReference>
<dbReference type="SUPFAM" id="SSF53474">
    <property type="entry name" value="alpha/beta-Hydrolases"/>
    <property type="match status" value="1"/>
</dbReference>
<comment type="caution">
    <text evidence="1">The sequence shown here is derived from an EMBL/GenBank/DDBJ whole genome shotgun (WGS) entry which is preliminary data.</text>
</comment>
<gene>
    <name evidence="1" type="ORF">A2786_01470</name>
</gene>
<name>A0A1G1VRY7_9BACT</name>
<reference evidence="1 2" key="1">
    <citation type="journal article" date="2016" name="Nat. Commun.">
        <title>Thousands of microbial genomes shed light on interconnected biogeochemical processes in an aquifer system.</title>
        <authorList>
            <person name="Anantharaman K."/>
            <person name="Brown C.T."/>
            <person name="Hug L.A."/>
            <person name="Sharon I."/>
            <person name="Castelle C.J."/>
            <person name="Probst A.J."/>
            <person name="Thomas B.C."/>
            <person name="Singh A."/>
            <person name="Wilkins M.J."/>
            <person name="Karaoz U."/>
            <person name="Brodie E.L."/>
            <person name="Williams K.H."/>
            <person name="Hubbard S.S."/>
            <person name="Banfield J.F."/>
        </authorList>
    </citation>
    <scope>NUCLEOTIDE SEQUENCE [LARGE SCALE GENOMIC DNA]</scope>
</reference>
<protein>
    <recommendedName>
        <fullName evidence="3">Alpha/beta hydrolase</fullName>
    </recommendedName>
</protein>
<dbReference type="InterPro" id="IPR029058">
    <property type="entry name" value="AB_hydrolase_fold"/>
</dbReference>
<evidence type="ECO:0008006" key="3">
    <source>
        <dbReference type="Google" id="ProtNLM"/>
    </source>
</evidence>
<sequence>MNEAHGELHPPIQETEVPERNLLERFDRLWYLVRAATHPSRIPGEPREINRSLLNRNVRADLLRRYYELPKTDPDGRKRIIAEAHIRDEIARRYLNQGEITVNLPDLGPQTSRLLILDPPESQTTLETEKKPPIYLIPSISADIDPVGGLAQELAFMGRKVVVIGYPESSLGRTTAEFADKASRSPNYEPHVTFFKCALRQVAPEGEIELWADSTGGPIVSEILNDQAFQKRVSQAVLFSPASSVDQSRMELAAGLAYEIGGFSGMLGRLPAYSLVWGRKTPDLPHQDKIKSAIFNAQLDKVCRKAKSWQQMKVKEGGKIVIWAGKNDRLTRSYELEQEVSDNPQVVFLKEEQGLHVTPLIEPQRILRDISAAQKS</sequence>
<accession>A0A1G1VRY7</accession>
<dbReference type="AlphaFoldDB" id="A0A1G1VRY7"/>
<proteinExistence type="predicted"/>
<dbReference type="Gene3D" id="3.40.50.1820">
    <property type="entry name" value="alpha/beta hydrolase"/>
    <property type="match status" value="1"/>
</dbReference>
<organism evidence="1 2">
    <name type="scientific">Candidatus Chisholmbacteria bacterium RIFCSPHIGHO2_01_FULL_52_32</name>
    <dbReference type="NCBI Taxonomy" id="1797591"/>
    <lineage>
        <taxon>Bacteria</taxon>
        <taxon>Candidatus Chisholmiibacteriota</taxon>
    </lineage>
</organism>
<evidence type="ECO:0000313" key="1">
    <source>
        <dbReference type="EMBL" id="OGY18168.1"/>
    </source>
</evidence>
<evidence type="ECO:0000313" key="2">
    <source>
        <dbReference type="Proteomes" id="UP000179233"/>
    </source>
</evidence>
<dbReference type="EMBL" id="MHCJ01000003">
    <property type="protein sequence ID" value="OGY18168.1"/>
    <property type="molecule type" value="Genomic_DNA"/>
</dbReference>